<keyword evidence="3" id="KW-1185">Reference proteome</keyword>
<organism evidence="2 3">
    <name type="scientific">Bifidobacterium scardovii</name>
    <dbReference type="NCBI Taxonomy" id="158787"/>
    <lineage>
        <taxon>Bacteria</taxon>
        <taxon>Bacillati</taxon>
        <taxon>Actinomycetota</taxon>
        <taxon>Actinomycetes</taxon>
        <taxon>Bifidobacteriales</taxon>
        <taxon>Bifidobacteriaceae</taxon>
        <taxon>Bifidobacterium</taxon>
    </lineage>
</organism>
<keyword evidence="1" id="KW-0812">Transmembrane</keyword>
<dbReference type="STRING" id="158787.BSCA_2066"/>
<dbReference type="InterPro" id="IPR046283">
    <property type="entry name" value="DUF6320"/>
</dbReference>
<feature type="transmembrane region" description="Helical" evidence="1">
    <location>
        <begin position="162"/>
        <end position="180"/>
    </location>
</feature>
<feature type="transmembrane region" description="Helical" evidence="1">
    <location>
        <begin position="130"/>
        <end position="150"/>
    </location>
</feature>
<dbReference type="EMBL" id="JGZO01000023">
    <property type="protein sequence ID" value="KFI91374.1"/>
    <property type="molecule type" value="Genomic_DNA"/>
</dbReference>
<dbReference type="eggNOG" id="COG1020">
    <property type="taxonomic scope" value="Bacteria"/>
</dbReference>
<evidence type="ECO:0000313" key="3">
    <source>
        <dbReference type="Proteomes" id="UP000029033"/>
    </source>
</evidence>
<dbReference type="Proteomes" id="UP000029033">
    <property type="component" value="Unassembled WGS sequence"/>
</dbReference>
<keyword evidence="1" id="KW-1133">Transmembrane helix</keyword>
<evidence type="ECO:0000313" key="2">
    <source>
        <dbReference type="EMBL" id="KFI91374.1"/>
    </source>
</evidence>
<comment type="caution">
    <text evidence="2">The sequence shown here is derived from an EMBL/GenBank/DDBJ whole genome shotgun (WGS) entry which is preliminary data.</text>
</comment>
<dbReference type="Pfam" id="PF19845">
    <property type="entry name" value="DUF6320"/>
    <property type="match status" value="1"/>
</dbReference>
<keyword evidence="1" id="KW-0472">Membrane</keyword>
<sequence>MMRCDACGVDFSGSLERCPLCQSDLTGSADPSVFPAQRTYLRPRRLAVEILTFIAGATVLLLLFFGYLFAWPAPIVFSSAVALIVSVLFLNSAILHAPQPIRMLSRYFYVMLAIAMVWFATTRKPMITEFVMPIICLVSLAVDVVLLIALRERAIAQYAKYLVFDIAFGLAALAFIPLGWARWDVLVLVSALVSALLLFGLLVFARRQLWGEFSKQFSA</sequence>
<evidence type="ECO:0000256" key="1">
    <source>
        <dbReference type="SAM" id="Phobius"/>
    </source>
</evidence>
<protein>
    <submittedName>
        <fullName evidence="2">Zn-finger containing protein</fullName>
    </submittedName>
</protein>
<dbReference type="AlphaFoldDB" id="A0A087D774"/>
<dbReference type="GeneID" id="85165326"/>
<proteinExistence type="predicted"/>
<dbReference type="OrthoDB" id="2164897at2"/>
<feature type="transmembrane region" description="Helical" evidence="1">
    <location>
        <begin position="75"/>
        <end position="95"/>
    </location>
</feature>
<accession>A0A087D774</accession>
<gene>
    <name evidence="2" type="ORF">BSCA_2066</name>
</gene>
<dbReference type="RefSeq" id="WP_033518208.1">
    <property type="nucleotide sequence ID" value="NZ_CAUPKV010000043.1"/>
</dbReference>
<name>A0A087D774_9BIFI</name>
<feature type="transmembrane region" description="Helical" evidence="1">
    <location>
        <begin position="186"/>
        <end position="205"/>
    </location>
</feature>
<feature type="transmembrane region" description="Helical" evidence="1">
    <location>
        <begin position="46"/>
        <end position="69"/>
    </location>
</feature>
<feature type="transmembrane region" description="Helical" evidence="1">
    <location>
        <begin position="107"/>
        <end position="124"/>
    </location>
</feature>
<reference evidence="2 3" key="1">
    <citation type="submission" date="2014-03" db="EMBL/GenBank/DDBJ databases">
        <title>Genomics of Bifidobacteria.</title>
        <authorList>
            <person name="Ventura M."/>
            <person name="Milani C."/>
            <person name="Lugli G.A."/>
        </authorList>
    </citation>
    <scope>NUCLEOTIDE SEQUENCE [LARGE SCALE GENOMIC DNA]</scope>
    <source>
        <strain evidence="2 3">LMG 21589</strain>
    </source>
</reference>